<feature type="transmembrane region" description="Helical" evidence="7">
    <location>
        <begin position="406"/>
        <end position="428"/>
    </location>
</feature>
<dbReference type="EMBL" id="JACXVP010000007">
    <property type="protein sequence ID" value="KAG5598036.1"/>
    <property type="molecule type" value="Genomic_DNA"/>
</dbReference>
<dbReference type="Pfam" id="PF01490">
    <property type="entry name" value="Aa_trans"/>
    <property type="match status" value="3"/>
</dbReference>
<feature type="transmembrane region" description="Helical" evidence="7">
    <location>
        <begin position="662"/>
        <end position="683"/>
    </location>
</feature>
<accession>A0A9J5YFK3</accession>
<feature type="transmembrane region" description="Helical" evidence="7">
    <location>
        <begin position="245"/>
        <end position="267"/>
    </location>
</feature>
<dbReference type="GO" id="GO:0006865">
    <property type="term" value="P:amino acid transport"/>
    <property type="evidence" value="ECO:0007669"/>
    <property type="project" value="UniProtKB-KW"/>
</dbReference>
<evidence type="ECO:0000259" key="8">
    <source>
        <dbReference type="Pfam" id="PF01490"/>
    </source>
</evidence>
<feature type="transmembrane region" description="Helical" evidence="7">
    <location>
        <begin position="915"/>
        <end position="936"/>
    </location>
</feature>
<feature type="transmembrane region" description="Helical" evidence="7">
    <location>
        <begin position="62"/>
        <end position="86"/>
    </location>
</feature>
<organism evidence="9 10">
    <name type="scientific">Solanum commersonii</name>
    <name type="common">Commerson's wild potato</name>
    <name type="synonym">Commerson's nightshade</name>
    <dbReference type="NCBI Taxonomy" id="4109"/>
    <lineage>
        <taxon>Eukaryota</taxon>
        <taxon>Viridiplantae</taxon>
        <taxon>Streptophyta</taxon>
        <taxon>Embryophyta</taxon>
        <taxon>Tracheophyta</taxon>
        <taxon>Spermatophyta</taxon>
        <taxon>Magnoliopsida</taxon>
        <taxon>eudicotyledons</taxon>
        <taxon>Gunneridae</taxon>
        <taxon>Pentapetalae</taxon>
        <taxon>asterids</taxon>
        <taxon>lamiids</taxon>
        <taxon>Solanales</taxon>
        <taxon>Solanaceae</taxon>
        <taxon>Solanoideae</taxon>
        <taxon>Solaneae</taxon>
        <taxon>Solanum</taxon>
    </lineage>
</organism>
<evidence type="ECO:0000256" key="3">
    <source>
        <dbReference type="ARBA" id="ARBA00022692"/>
    </source>
</evidence>
<comment type="caution">
    <text evidence="9">The sequence shown here is derived from an EMBL/GenBank/DDBJ whole genome shotgun (WGS) entry which is preliminary data.</text>
</comment>
<feature type="domain" description="Amino acid transporter transmembrane" evidence="8">
    <location>
        <begin position="631"/>
        <end position="1061"/>
    </location>
</feature>
<feature type="transmembrane region" description="Helical" evidence="7">
    <location>
        <begin position="194"/>
        <end position="215"/>
    </location>
</feature>
<dbReference type="PANTHER" id="PTHR48017">
    <property type="entry name" value="OS05G0424000 PROTEIN-RELATED"/>
    <property type="match status" value="1"/>
</dbReference>
<evidence type="ECO:0000256" key="7">
    <source>
        <dbReference type="SAM" id="Phobius"/>
    </source>
</evidence>
<feature type="transmembrane region" description="Helical" evidence="7">
    <location>
        <begin position="1037"/>
        <end position="1058"/>
    </location>
</feature>
<feature type="transmembrane region" description="Helical" evidence="7">
    <location>
        <begin position="876"/>
        <end position="895"/>
    </location>
</feature>
<feature type="domain" description="Amino acid transporter transmembrane" evidence="8">
    <location>
        <begin position="163"/>
        <end position="591"/>
    </location>
</feature>
<keyword evidence="3 7" id="KW-0812">Transmembrane</keyword>
<evidence type="ECO:0000256" key="4">
    <source>
        <dbReference type="ARBA" id="ARBA00022970"/>
    </source>
</evidence>
<comment type="subcellular location">
    <subcellularLocation>
        <location evidence="1">Membrane</location>
    </subcellularLocation>
</comment>
<feature type="transmembrane region" description="Helical" evidence="7">
    <location>
        <begin position="1005"/>
        <end position="1025"/>
    </location>
</feature>
<keyword evidence="2" id="KW-0813">Transport</keyword>
<reference evidence="9 10" key="1">
    <citation type="submission" date="2020-09" db="EMBL/GenBank/DDBJ databases">
        <title>De no assembly of potato wild relative species, Solanum commersonii.</title>
        <authorList>
            <person name="Cho K."/>
        </authorList>
    </citation>
    <scope>NUCLEOTIDE SEQUENCE [LARGE SCALE GENOMIC DNA]</scope>
    <source>
        <strain evidence="9">LZ3.2</strain>
        <tissue evidence="9">Leaf</tissue>
    </source>
</reference>
<gene>
    <name evidence="9" type="ORF">H5410_039268</name>
</gene>
<feature type="transmembrane region" description="Helical" evidence="7">
    <location>
        <begin position="508"/>
        <end position="528"/>
    </location>
</feature>
<keyword evidence="5 7" id="KW-1133">Transmembrane helix</keyword>
<dbReference type="OrthoDB" id="40134at2759"/>
<evidence type="ECO:0000313" key="10">
    <source>
        <dbReference type="Proteomes" id="UP000824120"/>
    </source>
</evidence>
<feature type="transmembrane region" description="Helical" evidence="7">
    <location>
        <begin position="714"/>
        <end position="736"/>
    </location>
</feature>
<evidence type="ECO:0000256" key="6">
    <source>
        <dbReference type="ARBA" id="ARBA00023136"/>
    </source>
</evidence>
<feature type="transmembrane region" description="Helical" evidence="7">
    <location>
        <begin position="33"/>
        <end position="56"/>
    </location>
</feature>
<feature type="transmembrane region" description="Helical" evidence="7">
    <location>
        <begin position="979"/>
        <end position="999"/>
    </location>
</feature>
<dbReference type="Proteomes" id="UP000824120">
    <property type="component" value="Chromosome 7"/>
</dbReference>
<feature type="transmembrane region" description="Helical" evidence="7">
    <location>
        <begin position="319"/>
        <end position="344"/>
    </location>
</feature>
<proteinExistence type="predicted"/>
<evidence type="ECO:0000313" key="9">
    <source>
        <dbReference type="EMBL" id="KAG5598036.1"/>
    </source>
</evidence>
<dbReference type="InterPro" id="IPR013057">
    <property type="entry name" value="AA_transpt_TM"/>
</dbReference>
<feature type="transmembrane region" description="Helical" evidence="7">
    <location>
        <begin position="833"/>
        <end position="855"/>
    </location>
</feature>
<feature type="transmembrane region" description="Helical" evidence="7">
    <location>
        <begin position="107"/>
        <end position="128"/>
    </location>
</feature>
<feature type="transmembrane region" description="Helical" evidence="7">
    <location>
        <begin position="534"/>
        <end position="554"/>
    </location>
</feature>
<keyword evidence="10" id="KW-1185">Reference proteome</keyword>
<name>A0A9J5YFK3_SOLCO</name>
<keyword evidence="4" id="KW-0029">Amino-acid transport</keyword>
<sequence>MVGGIEHYPETPLLAATFSGSSDSNDIEKKGTIWTAAAHIIAGVIGAGVLSLAWSIAQLGWIAGPLAILFFAVVMLFATTILCDCYKSPDSELGPTTNHSLLEAAGFYFSKLLFTVYLLPSYYCLVVFRPSGRARIYRTEMEAQRSLEQEKTSGKEDEDTIRTGTLWTAVAHIISAVIGAGVLSLAWCTAQLGWIAGPITMLCFAVVTYISASLICDCYRSPDPITGTRNPSYIDAVRVNLGKKWTWLCGLLQYVSFYGTGIAYVITSATSMREIQRSNCYHKGGEQAVCQTGTNNFMLIFGIIQIVTSQIPNFHNMAWLSVVAALMSFCYSFIGLALGFSKVIENRGIKGSIVGVPTRSAAQKIWLVFQALGDIAFAYPYSIILLEIQDTLKSPPPENQTMKKASISAIVITTFFYLCCSCFGYAAFGNDTPGNLLTGFYEPFWLVDFANACIVLHLVGGYQVYSQPVFAFVEKWATQKYPESRFINKFYAIKLPVLPALQLNLFRLCFRTLYVISTTAIAMAFPYFNQVLGILGALNFWPMTIYFPVEMYIVQRKIGAWTRKWILLEGFSMVCLIVSLLGLIGSIEGIIHSVAGTMGLDEESDSQIPFLDPNYVSSSSSQSSMLSLKRTGNEWTALAHIITAVIGSGVLSLAWSMAQLGWIAGPLTMLVFACVSLTSVFLLCNCYKSPDPETGPDRNGCYLDAVQRILGKRNAWFCGIAVRINFIKLAIIYTITSASSIQAIQKSNCYHGQGHKATCGYESTRYMVIFGLIQVIVSQIPDFPNMKWLSVVAAVMSFTYSIIGSALGLAKVIENGEIKGSITGLPSSTAAEKVWLVAQALGNIAFAFPFSLIFLEVQDTLKAPPPEKITMKKVSIMASSVTTFFYLCCGGFGYAAFGNSTPGNLLTGFGFYEPYWLVDFANACVILHLVGGYQVFSQPIFAEVERWFARKFPDSKFVHKNHTLKPLSMLSFSLNFMRLFFRTAYVAIMTGIAVLFPYFNQVVGVSGAITFWPIVVYFPAEMYLTQKRIESWKSKAIAFRVFTMVCLVVTLYAFVGSIRGVLVARFG</sequence>
<protein>
    <recommendedName>
        <fullName evidence="8">Amino acid transporter transmembrane domain-containing protein</fullName>
    </recommendedName>
</protein>
<dbReference type="AlphaFoldDB" id="A0A9J5YFK3"/>
<feature type="transmembrane region" description="Helical" evidence="7">
    <location>
        <begin position="635"/>
        <end position="655"/>
    </location>
</feature>
<evidence type="ECO:0000256" key="1">
    <source>
        <dbReference type="ARBA" id="ARBA00004370"/>
    </source>
</evidence>
<feature type="domain" description="Amino acid transporter transmembrane" evidence="8">
    <location>
        <begin position="30"/>
        <end position="92"/>
    </location>
</feature>
<feature type="transmembrane region" description="Helical" evidence="7">
    <location>
        <begin position="166"/>
        <end position="187"/>
    </location>
</feature>
<evidence type="ECO:0000256" key="2">
    <source>
        <dbReference type="ARBA" id="ARBA00022448"/>
    </source>
</evidence>
<feature type="transmembrane region" description="Helical" evidence="7">
    <location>
        <begin position="788"/>
        <end position="813"/>
    </location>
</feature>
<evidence type="ECO:0000256" key="5">
    <source>
        <dbReference type="ARBA" id="ARBA00022989"/>
    </source>
</evidence>
<feature type="transmembrane region" description="Helical" evidence="7">
    <location>
        <begin position="566"/>
        <end position="591"/>
    </location>
</feature>
<keyword evidence="6 7" id="KW-0472">Membrane</keyword>
<dbReference type="GO" id="GO:0016020">
    <property type="term" value="C:membrane"/>
    <property type="evidence" value="ECO:0007669"/>
    <property type="project" value="UniProtKB-SubCell"/>
</dbReference>